<evidence type="ECO:0000313" key="10">
    <source>
        <dbReference type="EMBL" id="PIN05202.1"/>
    </source>
</evidence>
<feature type="domain" description="Myb-like" evidence="8">
    <location>
        <begin position="85"/>
        <end position="136"/>
    </location>
</feature>
<feature type="region of interest" description="Disordered" evidence="7">
    <location>
        <begin position="1"/>
        <end position="41"/>
    </location>
</feature>
<protein>
    <submittedName>
        <fullName evidence="10">Transcription factor, Myb superfamily</fullName>
    </submittedName>
</protein>
<dbReference type="CDD" id="cd00167">
    <property type="entry name" value="SANT"/>
    <property type="match status" value="3"/>
</dbReference>
<dbReference type="InterPro" id="IPR017930">
    <property type="entry name" value="Myb_dom"/>
</dbReference>
<dbReference type="Pfam" id="PF00249">
    <property type="entry name" value="Myb_DNA-binding"/>
    <property type="match status" value="1"/>
</dbReference>
<evidence type="ECO:0000256" key="3">
    <source>
        <dbReference type="ARBA" id="ARBA00023015"/>
    </source>
</evidence>
<evidence type="ECO:0000256" key="1">
    <source>
        <dbReference type="ARBA" id="ARBA00004123"/>
    </source>
</evidence>
<dbReference type="GO" id="GO:0000978">
    <property type="term" value="F:RNA polymerase II cis-regulatory region sequence-specific DNA binding"/>
    <property type="evidence" value="ECO:0007669"/>
    <property type="project" value="TreeGrafter"/>
</dbReference>
<feature type="domain" description="Myb-like" evidence="8">
    <location>
        <begin position="33"/>
        <end position="84"/>
    </location>
</feature>
<feature type="domain" description="HTH myb-type" evidence="9">
    <location>
        <begin position="85"/>
        <end position="140"/>
    </location>
</feature>
<feature type="compositionally biased region" description="Polar residues" evidence="7">
    <location>
        <begin position="1"/>
        <end position="12"/>
    </location>
</feature>
<dbReference type="InterPro" id="IPR009057">
    <property type="entry name" value="Homeodomain-like_sf"/>
</dbReference>
<keyword evidence="2" id="KW-0677">Repeat</keyword>
<dbReference type="InterPro" id="IPR050560">
    <property type="entry name" value="MYB_TF"/>
</dbReference>
<organism evidence="10 11">
    <name type="scientific">Handroanthus impetiginosus</name>
    <dbReference type="NCBI Taxonomy" id="429701"/>
    <lineage>
        <taxon>Eukaryota</taxon>
        <taxon>Viridiplantae</taxon>
        <taxon>Streptophyta</taxon>
        <taxon>Embryophyta</taxon>
        <taxon>Tracheophyta</taxon>
        <taxon>Spermatophyta</taxon>
        <taxon>Magnoliopsida</taxon>
        <taxon>eudicotyledons</taxon>
        <taxon>Gunneridae</taxon>
        <taxon>Pentapetalae</taxon>
        <taxon>asterids</taxon>
        <taxon>lamiids</taxon>
        <taxon>Lamiales</taxon>
        <taxon>Bignoniaceae</taxon>
        <taxon>Crescentiina</taxon>
        <taxon>Tabebuia alliance</taxon>
        <taxon>Handroanthus</taxon>
    </lineage>
</organism>
<dbReference type="SMART" id="SM00717">
    <property type="entry name" value="SANT"/>
    <property type="match status" value="3"/>
</dbReference>
<dbReference type="FunFam" id="1.10.10.60:FF:000010">
    <property type="entry name" value="Transcriptional activator Myb isoform A"/>
    <property type="match status" value="1"/>
</dbReference>
<feature type="domain" description="HTH myb-type" evidence="9">
    <location>
        <begin position="141"/>
        <end position="191"/>
    </location>
</feature>
<dbReference type="FunFam" id="1.10.10.60:FF:000016">
    <property type="entry name" value="Transcriptional activator Myb isoform A"/>
    <property type="match status" value="1"/>
</dbReference>
<dbReference type="EMBL" id="NKXS01004853">
    <property type="protein sequence ID" value="PIN05202.1"/>
    <property type="molecule type" value="Genomic_DNA"/>
</dbReference>
<keyword evidence="5" id="KW-0804">Transcription</keyword>
<keyword evidence="11" id="KW-1185">Reference proteome</keyword>
<feature type="domain" description="HTH myb-type" evidence="9">
    <location>
        <begin position="33"/>
        <end position="84"/>
    </location>
</feature>
<proteinExistence type="predicted"/>
<evidence type="ECO:0000313" key="11">
    <source>
        <dbReference type="Proteomes" id="UP000231279"/>
    </source>
</evidence>
<dbReference type="STRING" id="429701.A0A2G9GJ31"/>
<dbReference type="AlphaFoldDB" id="A0A2G9GJ31"/>
<comment type="caution">
    <text evidence="10">The sequence shown here is derived from an EMBL/GenBank/DDBJ whole genome shotgun (WGS) entry which is preliminary data.</text>
</comment>
<gene>
    <name evidence="10" type="ORF">CDL12_22256</name>
</gene>
<evidence type="ECO:0000256" key="5">
    <source>
        <dbReference type="ARBA" id="ARBA00023163"/>
    </source>
</evidence>
<dbReference type="FunFam" id="1.10.10.60:FF:000324">
    <property type="entry name" value="Transcription factor MYB3R-2"/>
    <property type="match status" value="1"/>
</dbReference>
<dbReference type="Pfam" id="PF13921">
    <property type="entry name" value="Myb_DNA-bind_6"/>
    <property type="match status" value="1"/>
</dbReference>
<reference evidence="11" key="1">
    <citation type="journal article" date="2018" name="Gigascience">
        <title>Genome assembly of the Pink Ipe (Handroanthus impetiginosus, Bignoniaceae), a highly valued, ecologically keystone Neotropical timber forest tree.</title>
        <authorList>
            <person name="Silva-Junior O.B."/>
            <person name="Grattapaglia D."/>
            <person name="Novaes E."/>
            <person name="Collevatti R.G."/>
        </authorList>
    </citation>
    <scope>NUCLEOTIDE SEQUENCE [LARGE SCALE GENOMIC DNA]</scope>
    <source>
        <strain evidence="11">cv. UFG-1</strain>
    </source>
</reference>
<evidence type="ECO:0000256" key="6">
    <source>
        <dbReference type="ARBA" id="ARBA00023242"/>
    </source>
</evidence>
<evidence type="ECO:0000259" key="9">
    <source>
        <dbReference type="PROSITE" id="PS51294"/>
    </source>
</evidence>
<dbReference type="PANTHER" id="PTHR45614:SF266">
    <property type="entry name" value="TRANSCRIPTION FACTOR MYB3R-4"/>
    <property type="match status" value="1"/>
</dbReference>
<accession>A0A2G9GJ31</accession>
<dbReference type="GO" id="GO:0005634">
    <property type="term" value="C:nucleus"/>
    <property type="evidence" value="ECO:0007669"/>
    <property type="project" value="UniProtKB-SubCell"/>
</dbReference>
<feature type="compositionally biased region" description="Polar residues" evidence="7">
    <location>
        <begin position="30"/>
        <end position="40"/>
    </location>
</feature>
<dbReference type="Gene3D" id="1.10.10.60">
    <property type="entry name" value="Homeodomain-like"/>
    <property type="match status" value="3"/>
</dbReference>
<name>A0A2G9GJ31_9LAMI</name>
<dbReference type="PROSITE" id="PS50090">
    <property type="entry name" value="MYB_LIKE"/>
    <property type="match status" value="3"/>
</dbReference>
<keyword evidence="4" id="KW-0238">DNA-binding</keyword>
<evidence type="ECO:0000256" key="7">
    <source>
        <dbReference type="SAM" id="MobiDB-lite"/>
    </source>
</evidence>
<dbReference type="PROSITE" id="PS51294">
    <property type="entry name" value="HTH_MYB"/>
    <property type="match status" value="3"/>
</dbReference>
<keyword evidence="6" id="KW-0539">Nucleus</keyword>
<feature type="domain" description="Myb-like" evidence="8">
    <location>
        <begin position="137"/>
        <end position="187"/>
    </location>
</feature>
<dbReference type="PANTHER" id="PTHR45614">
    <property type="entry name" value="MYB PROTEIN-RELATED"/>
    <property type="match status" value="1"/>
</dbReference>
<evidence type="ECO:0000256" key="4">
    <source>
        <dbReference type="ARBA" id="ARBA00023125"/>
    </source>
</evidence>
<dbReference type="Proteomes" id="UP000231279">
    <property type="component" value="Unassembled WGS sequence"/>
</dbReference>
<dbReference type="InterPro" id="IPR001005">
    <property type="entry name" value="SANT/Myb"/>
</dbReference>
<dbReference type="SUPFAM" id="SSF46689">
    <property type="entry name" value="Homeodomain-like"/>
    <property type="match status" value="2"/>
</dbReference>
<keyword evidence="3" id="KW-0805">Transcription regulation</keyword>
<evidence type="ECO:0000256" key="2">
    <source>
        <dbReference type="ARBA" id="ARBA00022737"/>
    </source>
</evidence>
<dbReference type="OrthoDB" id="2143914at2759"/>
<dbReference type="GO" id="GO:0000981">
    <property type="term" value="F:DNA-binding transcription factor activity, RNA polymerase II-specific"/>
    <property type="evidence" value="ECO:0007669"/>
    <property type="project" value="TreeGrafter"/>
</dbReference>
<sequence length="1014" mass="112498">MECNRTIDNSLSDGARSGLQRSRSIHGRTSGPTRRSTKGQWTAEEDEILRLAVQRFKGKNWKKIAECFKDRTDVQCLHRWQKVLNPELVKGPWSKEEDEIIIELVNKYGPKKWSTIAQHLPGRIGKQCRERWHNHLNPNINKDAWTQEEELALIRAHQIYGNKWAELTKFLPGRTDNAIKNHWNSSVKKKLDMYLASGLLSQFEGQPLMSCQNHLASFSSSKAPQSSQDDSVVKGAVEMEEASECSQGSTIASMLQSTNHINTHPIGDCRVTEESSSIPCSEGYRPTFQEATLATQEVPCELGNKFLEHDVSLDWGNFPGKDWQLNPLELPDMSLLDLGQESSGLFLPNLSGQHNHEAAALPQETSVVIGASTSMVVGTDTPNLIANPDCRMVYPEPDHVRCPSENFFSDIDGPADSLLHHSSRFQIPEGGTLVSQSCHMPSDMPISSFSQHVYFPTQCPPVDSSFIYSINPKEYSYSHENAELEPIPPRTHDDFIYSNESNYSPCEINSNVGKESPKLVPANDFIMAPPSDDSQSCSTEDKDIKTGKKKDSGALFYEPPCFPSLDIPFLSCDLTQSGSEMHQDFSPLGIRQLMISSMTPFKLWDSPSRDDSSPEAVLKSAAKTFTGTPSILKKRHRDLVSPLSEKRSEKKLESCLKRESLSNLTNNSSRLEVMFDECVDKKGPPQSLSPNKRNFEVPCTEKENTTPACGQGESQDNKTIVISESKMAPIEFHGSGLKKIAENAAVTDVRTNGGGNDAMDMGEDFSRILVENDMNDLLLFSPDRFGIKVDRATCLSAKALGNQYSRRLEAVQKHGAIISSSESCFSVLCSPRMCTKDMTNLVITRSLQSSTPTEVKVESSGKGVASENNSIFLDTTPFKRSIESPSAWKSPWFINTFGPAPRLDTDITIDDIGYFLSPGERSYDAIGLMKQLGEQTAGAFADAQEVLGDETPETILKAKCSMIQEWEKENNCSPILASNFVTERRTLDFSECGTPGKETGKFSSPSSYLLKGFR</sequence>
<evidence type="ECO:0000259" key="8">
    <source>
        <dbReference type="PROSITE" id="PS50090"/>
    </source>
</evidence>
<comment type="subcellular location">
    <subcellularLocation>
        <location evidence="1">Nucleus</location>
    </subcellularLocation>
</comment>